<dbReference type="EMBL" id="QLSV01000004">
    <property type="protein sequence ID" value="RAR49067.1"/>
    <property type="molecule type" value="Genomic_DNA"/>
</dbReference>
<organism evidence="2 3">
    <name type="scientific">Flavobacterium lacus</name>
    <dbReference type="NCBI Taxonomy" id="1353778"/>
    <lineage>
        <taxon>Bacteria</taxon>
        <taxon>Pseudomonadati</taxon>
        <taxon>Bacteroidota</taxon>
        <taxon>Flavobacteriia</taxon>
        <taxon>Flavobacteriales</taxon>
        <taxon>Flavobacteriaceae</taxon>
        <taxon>Flavobacterium</taxon>
    </lineage>
</organism>
<name>A0A328WXC5_9FLAO</name>
<feature type="signal peptide" evidence="1">
    <location>
        <begin position="1"/>
        <end position="18"/>
    </location>
</feature>
<keyword evidence="3" id="KW-1185">Reference proteome</keyword>
<dbReference type="Proteomes" id="UP000249518">
    <property type="component" value="Unassembled WGS sequence"/>
</dbReference>
<proteinExistence type="predicted"/>
<dbReference type="OrthoDB" id="1365408at2"/>
<reference evidence="2 3" key="1">
    <citation type="submission" date="2018-06" db="EMBL/GenBank/DDBJ databases">
        <title>Genomic Encyclopedia of Type Strains, Phase III (KMG-III): the genomes of soil and plant-associated and newly described type strains.</title>
        <authorList>
            <person name="Whitman W."/>
        </authorList>
    </citation>
    <scope>NUCLEOTIDE SEQUENCE [LARGE SCALE GENOMIC DNA]</scope>
    <source>
        <strain evidence="2 3">CGMCC 1.12504</strain>
    </source>
</reference>
<sequence>MKKYIFLLILFSSFTAWSQDKADKKVQLKPELSIAFVSHIYLGDNYLSKGHKQLAIGALLKLNILRYQQFLLAFEYEKTTLQVDDFEIGGNIDKTNINTFRGILSYRISESNKIVFDPHLKFGSVDLRQKNGSKFYGNQQGNTLGFGTDIFYKLNKTYILFSNIGYNYYFFRVNTTNEFVDYFNHASSLNITIGLKIN</sequence>
<evidence type="ECO:0000313" key="2">
    <source>
        <dbReference type="EMBL" id="RAR49067.1"/>
    </source>
</evidence>
<evidence type="ECO:0000256" key="1">
    <source>
        <dbReference type="SAM" id="SignalP"/>
    </source>
</evidence>
<dbReference type="RefSeq" id="WP_112085519.1">
    <property type="nucleotide sequence ID" value="NZ_QLSV01000004.1"/>
</dbReference>
<feature type="chain" id="PRO_5016246617" description="Outer membrane protein with beta-barrel domain" evidence="1">
    <location>
        <begin position="19"/>
        <end position="198"/>
    </location>
</feature>
<comment type="caution">
    <text evidence="2">The sequence shown here is derived from an EMBL/GenBank/DDBJ whole genome shotgun (WGS) entry which is preliminary data.</text>
</comment>
<evidence type="ECO:0000313" key="3">
    <source>
        <dbReference type="Proteomes" id="UP000249518"/>
    </source>
</evidence>
<accession>A0A328WXC5</accession>
<keyword evidence="1" id="KW-0732">Signal</keyword>
<gene>
    <name evidence="2" type="ORF">B0I10_104209</name>
</gene>
<dbReference type="AlphaFoldDB" id="A0A328WXC5"/>
<evidence type="ECO:0008006" key="4">
    <source>
        <dbReference type="Google" id="ProtNLM"/>
    </source>
</evidence>
<protein>
    <recommendedName>
        <fullName evidence="4">Outer membrane protein with beta-barrel domain</fullName>
    </recommendedName>
</protein>